<gene>
    <name evidence="2" type="ORF">FA046_09185</name>
</gene>
<protein>
    <submittedName>
        <fullName evidence="2">Nucleotidyltransferase domain-containing protein</fullName>
    </submittedName>
</protein>
<dbReference type="InterPro" id="IPR043519">
    <property type="entry name" value="NT_sf"/>
</dbReference>
<dbReference type="SUPFAM" id="SSF81301">
    <property type="entry name" value="Nucleotidyltransferase"/>
    <property type="match status" value="1"/>
</dbReference>
<dbReference type="PANTHER" id="PTHR33933:SF1">
    <property type="entry name" value="PROTEIN ADENYLYLTRANSFERASE MNTA-RELATED"/>
    <property type="match status" value="1"/>
</dbReference>
<dbReference type="Proteomes" id="UP000308181">
    <property type="component" value="Unassembled WGS sequence"/>
</dbReference>
<dbReference type="OrthoDB" id="9803106at2"/>
<sequence length="104" mass="12066">MFGLKEEDIEAIQQIFSKNEKIEEVILYGSRAKGNYKTSSDIDLTIVTDELTLQELQKIEGEIDDLLLPYQLDLSIFKQISNPDLIDHIKRVGVPFYRKDKISY</sequence>
<organism evidence="2 3">
    <name type="scientific">Pedobacter cryophilus</name>
    <dbReference type="NCBI Taxonomy" id="2571271"/>
    <lineage>
        <taxon>Bacteria</taxon>
        <taxon>Pseudomonadati</taxon>
        <taxon>Bacteroidota</taxon>
        <taxon>Sphingobacteriia</taxon>
        <taxon>Sphingobacteriales</taxon>
        <taxon>Sphingobacteriaceae</taxon>
        <taxon>Pedobacter</taxon>
    </lineage>
</organism>
<dbReference type="Gene3D" id="3.30.460.10">
    <property type="entry name" value="Beta Polymerase, domain 2"/>
    <property type="match status" value="1"/>
</dbReference>
<keyword evidence="3" id="KW-1185">Reference proteome</keyword>
<evidence type="ECO:0000313" key="2">
    <source>
        <dbReference type="EMBL" id="TKB97538.1"/>
    </source>
</evidence>
<dbReference type="InterPro" id="IPR041633">
    <property type="entry name" value="Polbeta"/>
</dbReference>
<dbReference type="Pfam" id="PF18765">
    <property type="entry name" value="Polbeta"/>
    <property type="match status" value="1"/>
</dbReference>
<dbReference type="RefSeq" id="WP_136826114.1">
    <property type="nucleotide sequence ID" value="NZ_SWBP01000003.1"/>
</dbReference>
<evidence type="ECO:0000259" key="1">
    <source>
        <dbReference type="Pfam" id="PF18765"/>
    </source>
</evidence>
<dbReference type="PANTHER" id="PTHR33933">
    <property type="entry name" value="NUCLEOTIDYLTRANSFERASE"/>
    <property type="match status" value="1"/>
</dbReference>
<name>A0A4U1BYI3_9SPHI</name>
<dbReference type="CDD" id="cd05403">
    <property type="entry name" value="NT_KNTase_like"/>
    <property type="match status" value="1"/>
</dbReference>
<reference evidence="2 3" key="1">
    <citation type="submission" date="2019-04" db="EMBL/GenBank/DDBJ databases">
        <title>Pedobacter sp. AR-3-17 sp. nov., isolated from Arctic soil.</title>
        <authorList>
            <person name="Dahal R.H."/>
            <person name="Kim D.-U."/>
        </authorList>
    </citation>
    <scope>NUCLEOTIDE SEQUENCE [LARGE SCALE GENOMIC DNA]</scope>
    <source>
        <strain evidence="2 3">AR-3-17</strain>
    </source>
</reference>
<dbReference type="EMBL" id="SWBP01000003">
    <property type="protein sequence ID" value="TKB97538.1"/>
    <property type="molecule type" value="Genomic_DNA"/>
</dbReference>
<feature type="domain" description="Polymerase beta nucleotidyltransferase" evidence="1">
    <location>
        <begin position="10"/>
        <end position="101"/>
    </location>
</feature>
<keyword evidence="2" id="KW-0808">Transferase</keyword>
<dbReference type="AlphaFoldDB" id="A0A4U1BYI3"/>
<accession>A0A4U1BYI3</accession>
<proteinExistence type="predicted"/>
<dbReference type="GO" id="GO:0016740">
    <property type="term" value="F:transferase activity"/>
    <property type="evidence" value="ECO:0007669"/>
    <property type="project" value="UniProtKB-KW"/>
</dbReference>
<comment type="caution">
    <text evidence="2">The sequence shown here is derived from an EMBL/GenBank/DDBJ whole genome shotgun (WGS) entry which is preliminary data.</text>
</comment>
<dbReference type="InterPro" id="IPR052548">
    <property type="entry name" value="Type_VII_TA_antitoxin"/>
</dbReference>
<evidence type="ECO:0000313" key="3">
    <source>
        <dbReference type="Proteomes" id="UP000308181"/>
    </source>
</evidence>